<feature type="compositionally biased region" description="Low complexity" evidence="1">
    <location>
        <begin position="1"/>
        <end position="16"/>
    </location>
</feature>
<proteinExistence type="predicted"/>
<evidence type="ECO:0000313" key="2">
    <source>
        <dbReference type="EMBL" id="BAS97451.1"/>
    </source>
</evidence>
<name>A0A0P0WVU6_ORYSJ</name>
<protein>
    <submittedName>
        <fullName evidence="2">Os06g0313381 protein</fullName>
    </submittedName>
</protein>
<dbReference type="EMBL" id="AP014962">
    <property type="protein sequence ID" value="BAS97451.1"/>
    <property type="molecule type" value="Genomic_DNA"/>
</dbReference>
<reference evidence="2 3" key="3">
    <citation type="journal article" date="2013" name="Rice">
        <title>Improvement of the Oryza sativa Nipponbare reference genome using next generation sequence and optical map data.</title>
        <authorList>
            <person name="Kawahara Y."/>
            <person name="de la Bastide M."/>
            <person name="Hamilton J.P."/>
            <person name="Kanamori H."/>
            <person name="McCombie W.R."/>
            <person name="Ouyang S."/>
            <person name="Schwartz D.C."/>
            <person name="Tanaka T."/>
            <person name="Wu J."/>
            <person name="Zhou S."/>
            <person name="Childs K.L."/>
            <person name="Davidson R.M."/>
            <person name="Lin H."/>
            <person name="Quesada-Ocampo L."/>
            <person name="Vaillancourt B."/>
            <person name="Sakai H."/>
            <person name="Lee S.S."/>
            <person name="Kim J."/>
            <person name="Numa H."/>
            <person name="Itoh T."/>
            <person name="Buell C.R."/>
            <person name="Matsumoto T."/>
        </authorList>
    </citation>
    <scope>NUCLEOTIDE SEQUENCE [LARGE SCALE GENOMIC DNA]</scope>
    <source>
        <strain evidence="3">cv. Nipponbare</strain>
    </source>
</reference>
<sequence length="117" mass="12587">MATATSIHAAHHTQSTPQPNRNLTPSSKPTTPSPSARGIGGIRHLQLPPRHHRAPLPQAQRHEGRLLLLLLCRRRRLRIIPAHGLLLVADQEDGRGAAASGEGSLLPPIRVSEWAGG</sequence>
<reference evidence="3" key="1">
    <citation type="journal article" date="2005" name="Nature">
        <title>The map-based sequence of the rice genome.</title>
        <authorList>
            <consortium name="International rice genome sequencing project (IRGSP)"/>
            <person name="Matsumoto T."/>
            <person name="Wu J."/>
            <person name="Kanamori H."/>
            <person name="Katayose Y."/>
            <person name="Fujisawa M."/>
            <person name="Namiki N."/>
            <person name="Mizuno H."/>
            <person name="Yamamoto K."/>
            <person name="Antonio B.A."/>
            <person name="Baba T."/>
            <person name="Sakata K."/>
            <person name="Nagamura Y."/>
            <person name="Aoki H."/>
            <person name="Arikawa K."/>
            <person name="Arita K."/>
            <person name="Bito T."/>
            <person name="Chiden Y."/>
            <person name="Fujitsuka N."/>
            <person name="Fukunaka R."/>
            <person name="Hamada M."/>
            <person name="Harada C."/>
            <person name="Hayashi A."/>
            <person name="Hijishita S."/>
            <person name="Honda M."/>
            <person name="Hosokawa S."/>
            <person name="Ichikawa Y."/>
            <person name="Idonuma A."/>
            <person name="Iijima M."/>
            <person name="Ikeda M."/>
            <person name="Ikeno M."/>
            <person name="Ito K."/>
            <person name="Ito S."/>
            <person name="Ito T."/>
            <person name="Ito Y."/>
            <person name="Ito Y."/>
            <person name="Iwabuchi A."/>
            <person name="Kamiya K."/>
            <person name="Karasawa W."/>
            <person name="Kurita K."/>
            <person name="Katagiri S."/>
            <person name="Kikuta A."/>
            <person name="Kobayashi H."/>
            <person name="Kobayashi N."/>
            <person name="Machita K."/>
            <person name="Maehara T."/>
            <person name="Masukawa M."/>
            <person name="Mizubayashi T."/>
            <person name="Mukai Y."/>
            <person name="Nagasaki H."/>
            <person name="Nagata Y."/>
            <person name="Naito S."/>
            <person name="Nakashima M."/>
            <person name="Nakama Y."/>
            <person name="Nakamichi Y."/>
            <person name="Nakamura M."/>
            <person name="Meguro A."/>
            <person name="Negishi M."/>
            <person name="Ohta I."/>
            <person name="Ohta T."/>
            <person name="Okamoto M."/>
            <person name="Ono N."/>
            <person name="Saji S."/>
            <person name="Sakaguchi M."/>
            <person name="Sakai K."/>
            <person name="Shibata M."/>
            <person name="Shimokawa T."/>
            <person name="Song J."/>
            <person name="Takazaki Y."/>
            <person name="Terasawa K."/>
            <person name="Tsugane M."/>
            <person name="Tsuji K."/>
            <person name="Ueda S."/>
            <person name="Waki K."/>
            <person name="Yamagata H."/>
            <person name="Yamamoto M."/>
            <person name="Yamamoto S."/>
            <person name="Yamane H."/>
            <person name="Yoshiki S."/>
            <person name="Yoshihara R."/>
            <person name="Yukawa K."/>
            <person name="Zhong H."/>
            <person name="Yano M."/>
            <person name="Yuan Q."/>
            <person name="Ouyang S."/>
            <person name="Liu J."/>
            <person name="Jones K.M."/>
            <person name="Gansberger K."/>
            <person name="Moffat K."/>
            <person name="Hill J."/>
            <person name="Bera J."/>
            <person name="Fadrosh D."/>
            <person name="Jin S."/>
            <person name="Johri S."/>
            <person name="Kim M."/>
            <person name="Overton L."/>
            <person name="Reardon M."/>
            <person name="Tsitrin T."/>
            <person name="Vuong H."/>
            <person name="Weaver B."/>
            <person name="Ciecko A."/>
            <person name="Tallon L."/>
            <person name="Jackson J."/>
            <person name="Pai G."/>
            <person name="Aken S.V."/>
            <person name="Utterback T."/>
            <person name="Reidmuller S."/>
            <person name="Feldblyum T."/>
            <person name="Hsiao J."/>
            <person name="Zismann V."/>
            <person name="Iobst S."/>
            <person name="de Vazeille A.R."/>
            <person name="Buell C.R."/>
            <person name="Ying K."/>
            <person name="Li Y."/>
            <person name="Lu T."/>
            <person name="Huang Y."/>
            <person name="Zhao Q."/>
            <person name="Feng Q."/>
            <person name="Zhang L."/>
            <person name="Zhu J."/>
            <person name="Weng Q."/>
            <person name="Mu J."/>
            <person name="Lu Y."/>
            <person name="Fan D."/>
            <person name="Liu Y."/>
            <person name="Guan J."/>
            <person name="Zhang Y."/>
            <person name="Yu S."/>
            <person name="Liu X."/>
            <person name="Zhang Y."/>
            <person name="Hong G."/>
            <person name="Han B."/>
            <person name="Choisne N."/>
            <person name="Demange N."/>
            <person name="Orjeda G."/>
            <person name="Samain S."/>
            <person name="Cattolico L."/>
            <person name="Pelletier E."/>
            <person name="Couloux A."/>
            <person name="Segurens B."/>
            <person name="Wincker P."/>
            <person name="D'Hont A."/>
            <person name="Scarpelli C."/>
            <person name="Weissenbach J."/>
            <person name="Salanoubat M."/>
            <person name="Quetier F."/>
            <person name="Yu Y."/>
            <person name="Kim H.R."/>
            <person name="Rambo T."/>
            <person name="Currie J."/>
            <person name="Collura K."/>
            <person name="Luo M."/>
            <person name="Yang T."/>
            <person name="Ammiraju J.S.S."/>
            <person name="Engler F."/>
            <person name="Soderlund C."/>
            <person name="Wing R.A."/>
            <person name="Palmer L.E."/>
            <person name="de la Bastide M."/>
            <person name="Spiegel L."/>
            <person name="Nascimento L."/>
            <person name="Zutavern T."/>
            <person name="O'Shaughnessy A."/>
            <person name="Dike S."/>
            <person name="Dedhia N."/>
            <person name="Preston R."/>
            <person name="Balija V."/>
            <person name="McCombie W.R."/>
            <person name="Chow T."/>
            <person name="Chen H."/>
            <person name="Chung M."/>
            <person name="Chen C."/>
            <person name="Shaw J."/>
            <person name="Wu H."/>
            <person name="Hsiao K."/>
            <person name="Chao Y."/>
            <person name="Chu M."/>
            <person name="Cheng C."/>
            <person name="Hour A."/>
            <person name="Lee P."/>
            <person name="Lin S."/>
            <person name="Lin Y."/>
            <person name="Liou J."/>
            <person name="Liu S."/>
            <person name="Hsing Y."/>
            <person name="Raghuvanshi S."/>
            <person name="Mohanty A."/>
            <person name="Bharti A.K."/>
            <person name="Gaur A."/>
            <person name="Gupta V."/>
            <person name="Kumar D."/>
            <person name="Ravi V."/>
            <person name="Vij S."/>
            <person name="Kapur A."/>
            <person name="Khurana P."/>
            <person name="Khurana P."/>
            <person name="Khurana J.P."/>
            <person name="Tyagi A.K."/>
            <person name="Gaikwad K."/>
            <person name="Singh A."/>
            <person name="Dalal V."/>
            <person name="Srivastava S."/>
            <person name="Dixit A."/>
            <person name="Pal A.K."/>
            <person name="Ghazi I.A."/>
            <person name="Yadav M."/>
            <person name="Pandit A."/>
            <person name="Bhargava A."/>
            <person name="Sureshbabu K."/>
            <person name="Batra K."/>
            <person name="Sharma T.R."/>
            <person name="Mohapatra T."/>
            <person name="Singh N.K."/>
            <person name="Messing J."/>
            <person name="Nelson A.B."/>
            <person name="Fuks G."/>
            <person name="Kavchok S."/>
            <person name="Keizer G."/>
            <person name="Linton E."/>
            <person name="Llaca V."/>
            <person name="Song R."/>
            <person name="Tanyolac B."/>
            <person name="Young S."/>
            <person name="Ho-Il K."/>
            <person name="Hahn J.H."/>
            <person name="Sangsakoo G."/>
            <person name="Vanavichit A."/>
            <person name="de Mattos Luiz.A.T."/>
            <person name="Zimmer P.D."/>
            <person name="Malone G."/>
            <person name="Dellagostin O."/>
            <person name="de Oliveira A.C."/>
            <person name="Bevan M."/>
            <person name="Bancroft I."/>
            <person name="Minx P."/>
            <person name="Cordum H."/>
            <person name="Wilson R."/>
            <person name="Cheng Z."/>
            <person name="Jin W."/>
            <person name="Jiang J."/>
            <person name="Leong S.A."/>
            <person name="Iwama H."/>
            <person name="Gojobori T."/>
            <person name="Itoh T."/>
            <person name="Niimura Y."/>
            <person name="Fujii Y."/>
            <person name="Habara T."/>
            <person name="Sakai H."/>
            <person name="Sato Y."/>
            <person name="Wilson G."/>
            <person name="Kumar K."/>
            <person name="McCouch S."/>
            <person name="Juretic N."/>
            <person name="Hoen D."/>
            <person name="Wright S."/>
            <person name="Bruskiewich R."/>
            <person name="Bureau T."/>
            <person name="Miyao A."/>
            <person name="Hirochika H."/>
            <person name="Nishikawa T."/>
            <person name="Kadowaki K."/>
            <person name="Sugiura M."/>
            <person name="Burr B."/>
            <person name="Sasaki T."/>
        </authorList>
    </citation>
    <scope>NUCLEOTIDE SEQUENCE [LARGE SCALE GENOMIC DNA]</scope>
    <source>
        <strain evidence="3">cv. Nipponbare</strain>
    </source>
</reference>
<reference evidence="2 3" key="2">
    <citation type="journal article" date="2013" name="Plant Cell Physiol.">
        <title>Rice Annotation Project Database (RAP-DB): an integrative and interactive database for rice genomics.</title>
        <authorList>
            <person name="Sakai H."/>
            <person name="Lee S.S."/>
            <person name="Tanaka T."/>
            <person name="Numa H."/>
            <person name="Kim J."/>
            <person name="Kawahara Y."/>
            <person name="Wakimoto H."/>
            <person name="Yang C.C."/>
            <person name="Iwamoto M."/>
            <person name="Abe T."/>
            <person name="Yamada Y."/>
            <person name="Muto A."/>
            <person name="Inokuchi H."/>
            <person name="Ikemura T."/>
            <person name="Matsumoto T."/>
            <person name="Sasaki T."/>
            <person name="Itoh T."/>
        </authorList>
    </citation>
    <scope>NUCLEOTIDE SEQUENCE [LARGE SCALE GENOMIC DNA]</scope>
    <source>
        <strain evidence="3">cv. Nipponbare</strain>
    </source>
</reference>
<dbReference type="PaxDb" id="39947-A0A0P0WVU6"/>
<keyword evidence="3" id="KW-1185">Reference proteome</keyword>
<dbReference type="AlphaFoldDB" id="A0A0P0WVU6"/>
<organism evidence="2 3">
    <name type="scientific">Oryza sativa subsp. japonica</name>
    <name type="common">Rice</name>
    <dbReference type="NCBI Taxonomy" id="39947"/>
    <lineage>
        <taxon>Eukaryota</taxon>
        <taxon>Viridiplantae</taxon>
        <taxon>Streptophyta</taxon>
        <taxon>Embryophyta</taxon>
        <taxon>Tracheophyta</taxon>
        <taxon>Spermatophyta</taxon>
        <taxon>Magnoliopsida</taxon>
        <taxon>Liliopsida</taxon>
        <taxon>Poales</taxon>
        <taxon>Poaceae</taxon>
        <taxon>BOP clade</taxon>
        <taxon>Oryzoideae</taxon>
        <taxon>Oryzeae</taxon>
        <taxon>Oryzinae</taxon>
        <taxon>Oryza</taxon>
        <taxon>Oryza sativa</taxon>
    </lineage>
</organism>
<gene>
    <name evidence="2" type="ordered locus">Os06g0313381</name>
    <name evidence="2" type="ORF">OSNPB_060313381</name>
</gene>
<feature type="compositionally biased region" description="Low complexity" evidence="1">
    <location>
        <begin position="24"/>
        <end position="35"/>
    </location>
</feature>
<dbReference type="Proteomes" id="UP000059680">
    <property type="component" value="Chromosome 6"/>
</dbReference>
<accession>A0A0P0WVU6</accession>
<evidence type="ECO:0000313" key="3">
    <source>
        <dbReference type="Proteomes" id="UP000059680"/>
    </source>
</evidence>
<dbReference type="InParanoid" id="A0A0P0WVU6"/>
<evidence type="ECO:0000256" key="1">
    <source>
        <dbReference type="SAM" id="MobiDB-lite"/>
    </source>
</evidence>
<feature type="region of interest" description="Disordered" evidence="1">
    <location>
        <begin position="1"/>
        <end position="60"/>
    </location>
</feature>